<dbReference type="RefSeq" id="WP_200388149.1">
    <property type="nucleotide sequence ID" value="NZ_NRSD01000011.1"/>
</dbReference>
<dbReference type="Pfam" id="PF19795">
    <property type="entry name" value="DUF6279"/>
    <property type="match status" value="1"/>
</dbReference>
<reference evidence="1 2" key="1">
    <citation type="journal article" date="2020" name="Microorganisms">
        <title>Osmotic Adaptation and Compatible Solute Biosynthesis of Phototrophic Bacteria as Revealed from Genome Analyses.</title>
        <authorList>
            <person name="Imhoff J.F."/>
            <person name="Rahn T."/>
            <person name="Kunzel S."/>
            <person name="Keller A."/>
            <person name="Neulinger S.C."/>
        </authorList>
    </citation>
    <scope>NUCLEOTIDE SEQUENCE [LARGE SCALE GENOMIC DNA]</scope>
    <source>
        <strain evidence="1 2">DSM 21303</strain>
    </source>
</reference>
<comment type="caution">
    <text evidence="1">The sequence shown here is derived from an EMBL/GenBank/DDBJ whole genome shotgun (WGS) entry which is preliminary data.</text>
</comment>
<accession>A0A9X1B9R2</accession>
<dbReference type="PROSITE" id="PS51257">
    <property type="entry name" value="PROKAR_LIPOPROTEIN"/>
    <property type="match status" value="1"/>
</dbReference>
<proteinExistence type="predicted"/>
<dbReference type="Proteomes" id="UP001138802">
    <property type="component" value="Unassembled WGS sequence"/>
</dbReference>
<dbReference type="AlphaFoldDB" id="A0A9X1B9R2"/>
<name>A0A9X1B9R2_9GAMM</name>
<organism evidence="1 2">
    <name type="scientific">Thiocapsa imhoffii</name>
    <dbReference type="NCBI Taxonomy" id="382777"/>
    <lineage>
        <taxon>Bacteria</taxon>
        <taxon>Pseudomonadati</taxon>
        <taxon>Pseudomonadota</taxon>
        <taxon>Gammaproteobacteria</taxon>
        <taxon>Chromatiales</taxon>
        <taxon>Chromatiaceae</taxon>
        <taxon>Thiocapsa</taxon>
    </lineage>
</organism>
<sequence>MFGLSRLTLLLLVTSVVLLPLSSGCSRIGVAYNTGPFLVKNYARDYLSLDRAQVRRWEPVLEAELARHRSEELPYLAAYFDHLLKASEQGFDQHNTACLTAELRALYQRQARIAVNLAAPLLTDLSASQVQQLEQRFAKQAEEDRAKQAERTRENERLARTRRYVKSIEDWTGPLNAEQQFILADITDRMPNSQERLLDYRTHKRKQLIAMLRANASEPEIHAFLSAWLVTFSDLPQELEQSGEQITERISELVIRLGASLDPTQRQRLETRLRGIRDDLLKLQRQPRMAPLAC</sequence>
<evidence type="ECO:0000313" key="2">
    <source>
        <dbReference type="Proteomes" id="UP001138802"/>
    </source>
</evidence>
<protein>
    <recommendedName>
        <fullName evidence="3">Lipoprotein</fullName>
    </recommendedName>
</protein>
<evidence type="ECO:0000313" key="1">
    <source>
        <dbReference type="EMBL" id="MBK1645350.1"/>
    </source>
</evidence>
<keyword evidence="2" id="KW-1185">Reference proteome</keyword>
<dbReference type="EMBL" id="NRSD01000011">
    <property type="protein sequence ID" value="MBK1645350.1"/>
    <property type="molecule type" value="Genomic_DNA"/>
</dbReference>
<evidence type="ECO:0008006" key="3">
    <source>
        <dbReference type="Google" id="ProtNLM"/>
    </source>
</evidence>
<gene>
    <name evidence="1" type="ORF">CKO25_11995</name>
</gene>